<evidence type="ECO:0000256" key="9">
    <source>
        <dbReference type="ARBA" id="ARBA00023264"/>
    </source>
</evidence>
<keyword evidence="9" id="KW-1208">Phospholipid metabolism</keyword>
<evidence type="ECO:0000256" key="10">
    <source>
        <dbReference type="SAM" id="MobiDB-lite"/>
    </source>
</evidence>
<keyword evidence="2" id="KW-0444">Lipid biosynthesis</keyword>
<evidence type="ECO:0000256" key="4">
    <source>
        <dbReference type="ARBA" id="ARBA00022692"/>
    </source>
</evidence>
<dbReference type="InterPro" id="IPR003811">
    <property type="entry name" value="G3P_acylTferase_PlsY"/>
</dbReference>
<dbReference type="Pfam" id="PF02660">
    <property type="entry name" value="G3P_acyltransf"/>
    <property type="match status" value="1"/>
</dbReference>
<organism evidence="12">
    <name type="scientific">marine sediment metagenome</name>
    <dbReference type="NCBI Taxonomy" id="412755"/>
    <lineage>
        <taxon>unclassified sequences</taxon>
        <taxon>metagenomes</taxon>
        <taxon>ecological metagenomes</taxon>
    </lineage>
</organism>
<dbReference type="PANTHER" id="PTHR30309:SF0">
    <property type="entry name" value="GLYCEROL-3-PHOSPHATE ACYLTRANSFERASE-RELATED"/>
    <property type="match status" value="1"/>
</dbReference>
<dbReference type="GO" id="GO:0005886">
    <property type="term" value="C:plasma membrane"/>
    <property type="evidence" value="ECO:0007669"/>
    <property type="project" value="InterPro"/>
</dbReference>
<dbReference type="GO" id="GO:0043772">
    <property type="term" value="F:acyl-phosphate glycerol-3-phosphate acyltransferase activity"/>
    <property type="evidence" value="ECO:0007669"/>
    <property type="project" value="InterPro"/>
</dbReference>
<gene>
    <name evidence="12" type="ORF">S01H1_01526</name>
</gene>
<proteinExistence type="inferred from homology"/>
<keyword evidence="8" id="KW-0594">Phospholipid biosynthesis</keyword>
<evidence type="ECO:0000256" key="6">
    <source>
        <dbReference type="ARBA" id="ARBA00023098"/>
    </source>
</evidence>
<name>X0SY55_9ZZZZ</name>
<keyword evidence="3" id="KW-0808">Transferase</keyword>
<dbReference type="NCBIfam" id="TIGR00023">
    <property type="entry name" value="glycerol-3-phosphate 1-O-acyltransferase PlsY"/>
    <property type="match status" value="1"/>
</dbReference>
<dbReference type="GO" id="GO:0008654">
    <property type="term" value="P:phospholipid biosynthetic process"/>
    <property type="evidence" value="ECO:0007669"/>
    <property type="project" value="UniProtKB-KW"/>
</dbReference>
<comment type="caution">
    <text evidence="12">The sequence shown here is derived from an EMBL/GenBank/DDBJ whole genome shotgun (WGS) entry which is preliminary data.</text>
</comment>
<sequence length="228" mass="24482">MVWQYVVVAVVGYLMGAIPSGWLVAKLTRGIDIREYGSGATGTANVLRSLGLRPALLVLLADILKVYVTVLAIWYIFEPYEGANTVHNLQAVAGVAAIIGHDWPVYLRFRGGKGVAATYGAFAAMLFFPLTVPGLLAVAVAIVLTFRYMSLMSVATVLMGGSAFLGLAVAGLVPYAFAIFGGIASALVLFQHRENIQRLLAGTEPKIGKGGQRRLQRPPQRVRPSHRM</sequence>
<keyword evidence="1" id="KW-1003">Cell membrane</keyword>
<feature type="transmembrane region" description="Helical" evidence="11">
    <location>
        <begin position="164"/>
        <end position="190"/>
    </location>
</feature>
<keyword evidence="6" id="KW-0443">Lipid metabolism</keyword>
<evidence type="ECO:0000256" key="11">
    <source>
        <dbReference type="SAM" id="Phobius"/>
    </source>
</evidence>
<dbReference type="SMART" id="SM01207">
    <property type="entry name" value="G3P_acyltransf"/>
    <property type="match status" value="1"/>
</dbReference>
<evidence type="ECO:0000256" key="3">
    <source>
        <dbReference type="ARBA" id="ARBA00022679"/>
    </source>
</evidence>
<dbReference type="EMBL" id="BARS01000671">
    <property type="protein sequence ID" value="GAF80857.1"/>
    <property type="molecule type" value="Genomic_DNA"/>
</dbReference>
<dbReference type="HAMAP" id="MF_01043">
    <property type="entry name" value="PlsY"/>
    <property type="match status" value="1"/>
</dbReference>
<reference evidence="12" key="1">
    <citation type="journal article" date="2014" name="Front. Microbiol.">
        <title>High frequency of phylogenetically diverse reductive dehalogenase-homologous genes in deep subseafloor sedimentary metagenomes.</title>
        <authorList>
            <person name="Kawai M."/>
            <person name="Futagami T."/>
            <person name="Toyoda A."/>
            <person name="Takaki Y."/>
            <person name="Nishi S."/>
            <person name="Hori S."/>
            <person name="Arai W."/>
            <person name="Tsubouchi T."/>
            <person name="Morono Y."/>
            <person name="Uchiyama I."/>
            <person name="Ito T."/>
            <person name="Fujiyama A."/>
            <person name="Inagaki F."/>
            <person name="Takami H."/>
        </authorList>
    </citation>
    <scope>NUCLEOTIDE SEQUENCE</scope>
    <source>
        <strain evidence="12">Expedition CK06-06</strain>
    </source>
</reference>
<evidence type="ECO:0000313" key="12">
    <source>
        <dbReference type="EMBL" id="GAF80857.1"/>
    </source>
</evidence>
<feature type="transmembrane region" description="Helical" evidence="11">
    <location>
        <begin position="89"/>
        <end position="107"/>
    </location>
</feature>
<dbReference type="PANTHER" id="PTHR30309">
    <property type="entry name" value="INNER MEMBRANE PROTEIN YGIH"/>
    <property type="match status" value="1"/>
</dbReference>
<keyword evidence="4 11" id="KW-0812">Transmembrane</keyword>
<evidence type="ECO:0000256" key="1">
    <source>
        <dbReference type="ARBA" id="ARBA00022475"/>
    </source>
</evidence>
<feature type="transmembrane region" description="Helical" evidence="11">
    <location>
        <begin position="6"/>
        <end position="25"/>
    </location>
</feature>
<evidence type="ECO:0000256" key="7">
    <source>
        <dbReference type="ARBA" id="ARBA00023136"/>
    </source>
</evidence>
<evidence type="ECO:0000256" key="8">
    <source>
        <dbReference type="ARBA" id="ARBA00023209"/>
    </source>
</evidence>
<protein>
    <submittedName>
        <fullName evidence="12">Uncharacterized protein</fullName>
    </submittedName>
</protein>
<evidence type="ECO:0000256" key="2">
    <source>
        <dbReference type="ARBA" id="ARBA00022516"/>
    </source>
</evidence>
<keyword evidence="7 11" id="KW-0472">Membrane</keyword>
<feature type="region of interest" description="Disordered" evidence="10">
    <location>
        <begin position="207"/>
        <end position="228"/>
    </location>
</feature>
<feature type="transmembrane region" description="Helical" evidence="11">
    <location>
        <begin position="119"/>
        <end position="144"/>
    </location>
</feature>
<evidence type="ECO:0000256" key="5">
    <source>
        <dbReference type="ARBA" id="ARBA00022989"/>
    </source>
</evidence>
<dbReference type="AlphaFoldDB" id="X0SY55"/>
<keyword evidence="5 11" id="KW-1133">Transmembrane helix</keyword>
<accession>X0SY55</accession>
<feature type="transmembrane region" description="Helical" evidence="11">
    <location>
        <begin position="55"/>
        <end position="77"/>
    </location>
</feature>